<dbReference type="Gene3D" id="3.30.70.270">
    <property type="match status" value="1"/>
</dbReference>
<evidence type="ECO:0000313" key="3">
    <source>
        <dbReference type="EMBL" id="SJX23596.1"/>
    </source>
</evidence>
<dbReference type="PROSITE" id="PS50887">
    <property type="entry name" value="GGDEF"/>
    <property type="match status" value="1"/>
</dbReference>
<reference evidence="3 4" key="1">
    <citation type="submission" date="2017-02" db="EMBL/GenBank/DDBJ databases">
        <authorList>
            <person name="Peterson S.W."/>
        </authorList>
    </citation>
    <scope>NUCLEOTIDE SEQUENCE [LARGE SCALE GENOMIC DNA]</scope>
    <source>
        <strain evidence="3">C6</strain>
    </source>
</reference>
<keyword evidence="1" id="KW-1133">Transmembrane helix</keyword>
<keyword evidence="3" id="KW-0548">Nucleotidyltransferase</keyword>
<sequence>MFRKSSNTSLQKIFSQSQLLIFALTLGICSLIFVVISIYTMNTYAKQSLNIFSATLSEQIQPAVIFNDSITLQQTLNNHIQQYPIRAIQVINLQGKPLAEAYKPTPEFAWMENLFDKVFFKHPVTRTIKHQNNQYGSLIIYGSATQLMSFFFQLLICLSAGIFVILLIMLWLVHSTYQKLMHSIQPMVNTVESLNLDTQYQARLPSSPIYEFRVISGAFNNLLDKVQRTNEKLQSENSQLSHQALHDQLTELPNRHYFYNILFNQFEHPEKNQTALFFIDNNNFKNINDVYGHLAGDAVLKEMAQRLKKNVRSHDVVARLGGDEFAILIRNIKHYDHLELICEHLIECSKAPLSFDQQQIHFSFSIGVAFSKCATTPEDLIAEADNAMYKAKNLAQGWYITPCLNPDQEPSC</sequence>
<name>A0A1R7QHE1_ACIJO</name>
<dbReference type="InterPro" id="IPR052163">
    <property type="entry name" value="DGC-Regulatory_Protein"/>
</dbReference>
<dbReference type="InterPro" id="IPR000160">
    <property type="entry name" value="GGDEF_dom"/>
</dbReference>
<proteinExistence type="predicted"/>
<dbReference type="Proteomes" id="UP000196240">
    <property type="component" value="Unassembled WGS sequence"/>
</dbReference>
<dbReference type="InterPro" id="IPR043128">
    <property type="entry name" value="Rev_trsase/Diguanyl_cyclase"/>
</dbReference>
<keyword evidence="1" id="KW-0472">Membrane</keyword>
<dbReference type="CDD" id="cd01949">
    <property type="entry name" value="GGDEF"/>
    <property type="match status" value="1"/>
</dbReference>
<evidence type="ECO:0000259" key="2">
    <source>
        <dbReference type="PROSITE" id="PS50887"/>
    </source>
</evidence>
<dbReference type="EC" id="2.7.7.65" evidence="3"/>
<organism evidence="3 4">
    <name type="scientific">Acinetobacter johnsonii</name>
    <dbReference type="NCBI Taxonomy" id="40214"/>
    <lineage>
        <taxon>Bacteria</taxon>
        <taxon>Pseudomonadati</taxon>
        <taxon>Pseudomonadota</taxon>
        <taxon>Gammaproteobacteria</taxon>
        <taxon>Moraxellales</taxon>
        <taxon>Moraxellaceae</taxon>
        <taxon>Acinetobacter</taxon>
    </lineage>
</organism>
<keyword evidence="3" id="KW-0808">Transferase</keyword>
<dbReference type="Pfam" id="PF17152">
    <property type="entry name" value="CHASE8"/>
    <property type="match status" value="1"/>
</dbReference>
<dbReference type="InterPro" id="IPR029787">
    <property type="entry name" value="Nucleotide_cyclase"/>
</dbReference>
<dbReference type="Pfam" id="PF00990">
    <property type="entry name" value="GGDEF"/>
    <property type="match status" value="1"/>
</dbReference>
<dbReference type="SUPFAM" id="SSF55073">
    <property type="entry name" value="Nucleotide cyclase"/>
    <property type="match status" value="1"/>
</dbReference>
<dbReference type="InterPro" id="IPR033417">
    <property type="entry name" value="CHASE8"/>
</dbReference>
<dbReference type="AlphaFoldDB" id="A0A1R7QHE1"/>
<dbReference type="PANTHER" id="PTHR46663">
    <property type="entry name" value="DIGUANYLATE CYCLASE DGCT-RELATED"/>
    <property type="match status" value="1"/>
</dbReference>
<feature type="transmembrane region" description="Helical" evidence="1">
    <location>
        <begin position="150"/>
        <end position="173"/>
    </location>
</feature>
<accession>A0A1R7QHE1</accession>
<dbReference type="SMART" id="SM00267">
    <property type="entry name" value="GGDEF"/>
    <property type="match status" value="1"/>
</dbReference>
<dbReference type="RefSeq" id="WP_087014724.1">
    <property type="nucleotide sequence ID" value="NZ_FUUY01000016.1"/>
</dbReference>
<dbReference type="PANTHER" id="PTHR46663:SF2">
    <property type="entry name" value="GGDEF DOMAIN-CONTAINING PROTEIN"/>
    <property type="match status" value="1"/>
</dbReference>
<dbReference type="GO" id="GO:0052621">
    <property type="term" value="F:diguanylate cyclase activity"/>
    <property type="evidence" value="ECO:0007669"/>
    <property type="project" value="UniProtKB-EC"/>
</dbReference>
<dbReference type="EMBL" id="FUUY01000016">
    <property type="protein sequence ID" value="SJX23596.1"/>
    <property type="molecule type" value="Genomic_DNA"/>
</dbReference>
<evidence type="ECO:0000313" key="4">
    <source>
        <dbReference type="Proteomes" id="UP000196240"/>
    </source>
</evidence>
<keyword evidence="1" id="KW-0812">Transmembrane</keyword>
<feature type="domain" description="GGDEF" evidence="2">
    <location>
        <begin position="272"/>
        <end position="406"/>
    </location>
</feature>
<dbReference type="NCBIfam" id="TIGR00254">
    <property type="entry name" value="GGDEF"/>
    <property type="match status" value="1"/>
</dbReference>
<feature type="transmembrane region" description="Helical" evidence="1">
    <location>
        <begin position="20"/>
        <end position="39"/>
    </location>
</feature>
<protein>
    <submittedName>
        <fullName evidence="3">GGDEF (Diguanylate cyclase) domain-containing protein</fullName>
        <ecNumber evidence="3">2.7.7.65</ecNumber>
    </submittedName>
</protein>
<evidence type="ECO:0000256" key="1">
    <source>
        <dbReference type="SAM" id="Phobius"/>
    </source>
</evidence>
<gene>
    <name evidence="3" type="primary">yfiN</name>
    <name evidence="3" type="ORF">ACNJC6_03268</name>
</gene>